<dbReference type="Proteomes" id="UP000286934">
    <property type="component" value="Unassembled WGS sequence"/>
</dbReference>
<dbReference type="Gene3D" id="3.10.450.50">
    <property type="match status" value="1"/>
</dbReference>
<evidence type="ECO:0000256" key="1">
    <source>
        <dbReference type="SAM" id="SignalP"/>
    </source>
</evidence>
<dbReference type="InterPro" id="IPR032710">
    <property type="entry name" value="NTF2-like_dom_sf"/>
</dbReference>
<dbReference type="InterPro" id="IPR037401">
    <property type="entry name" value="SnoaL-like"/>
</dbReference>
<dbReference type="SUPFAM" id="SSF54427">
    <property type="entry name" value="NTF2-like"/>
    <property type="match status" value="1"/>
</dbReference>
<proteinExistence type="predicted"/>
<evidence type="ECO:0000313" key="4">
    <source>
        <dbReference type="Proteomes" id="UP000286934"/>
    </source>
</evidence>
<keyword evidence="4" id="KW-1185">Reference proteome</keyword>
<keyword evidence="1" id="KW-0732">Signal</keyword>
<protein>
    <submittedName>
        <fullName evidence="3">Ketosteroid isomerase</fullName>
    </submittedName>
</protein>
<gene>
    <name evidence="3" type="ORF">CWE13_06015</name>
</gene>
<name>A0A432WUR2_9GAMM</name>
<dbReference type="PANTHER" id="PTHR41252:SF1">
    <property type="entry name" value="BLR2505 PROTEIN"/>
    <property type="match status" value="1"/>
</dbReference>
<feature type="chain" id="PRO_5018989811" evidence="1">
    <location>
        <begin position="27"/>
        <end position="165"/>
    </location>
</feature>
<dbReference type="AlphaFoldDB" id="A0A432WUR2"/>
<feature type="domain" description="SnoaL-like" evidence="2">
    <location>
        <begin position="46"/>
        <end position="151"/>
    </location>
</feature>
<dbReference type="GO" id="GO:0016853">
    <property type="term" value="F:isomerase activity"/>
    <property type="evidence" value="ECO:0007669"/>
    <property type="project" value="UniProtKB-KW"/>
</dbReference>
<organism evidence="3 4">
    <name type="scientific">Aliidiomarina shirensis</name>
    <dbReference type="NCBI Taxonomy" id="1048642"/>
    <lineage>
        <taxon>Bacteria</taxon>
        <taxon>Pseudomonadati</taxon>
        <taxon>Pseudomonadota</taxon>
        <taxon>Gammaproteobacteria</taxon>
        <taxon>Alteromonadales</taxon>
        <taxon>Idiomarinaceae</taxon>
        <taxon>Aliidiomarina</taxon>
    </lineage>
</organism>
<evidence type="ECO:0000313" key="3">
    <source>
        <dbReference type="EMBL" id="RUO37511.1"/>
    </source>
</evidence>
<keyword evidence="3" id="KW-0413">Isomerase</keyword>
<dbReference type="OrthoDB" id="1450423at2"/>
<feature type="signal peptide" evidence="1">
    <location>
        <begin position="1"/>
        <end position="26"/>
    </location>
</feature>
<accession>A0A432WUR2</accession>
<evidence type="ECO:0000259" key="2">
    <source>
        <dbReference type="Pfam" id="PF12680"/>
    </source>
</evidence>
<comment type="caution">
    <text evidence="3">The sequence shown here is derived from an EMBL/GenBank/DDBJ whole genome shotgun (WGS) entry which is preliminary data.</text>
</comment>
<reference evidence="4" key="1">
    <citation type="journal article" date="2018" name="Front. Microbiol.">
        <title>Genome-Based Analysis Reveals the Taxonomy and Diversity of the Family Idiomarinaceae.</title>
        <authorList>
            <person name="Liu Y."/>
            <person name="Lai Q."/>
            <person name="Shao Z."/>
        </authorList>
    </citation>
    <scope>NUCLEOTIDE SEQUENCE [LARGE SCALE GENOMIC DNA]</scope>
    <source>
        <strain evidence="4">AIS</strain>
    </source>
</reference>
<dbReference type="EMBL" id="PIPP01000002">
    <property type="protein sequence ID" value="RUO37511.1"/>
    <property type="molecule type" value="Genomic_DNA"/>
</dbReference>
<dbReference type="Pfam" id="PF12680">
    <property type="entry name" value="SnoaL_2"/>
    <property type="match status" value="1"/>
</dbReference>
<dbReference type="PANTHER" id="PTHR41252">
    <property type="entry name" value="BLR2505 PROTEIN"/>
    <property type="match status" value="1"/>
</dbReference>
<sequence>MNIQNLIKLVAATSWLLVVASFSAVATVDETNAKDRAEFTNTALVQKAFDDWADGRGSVFELLADDAVWTVAGSSPVSGVYHTRQELIESAVEPIHNRLATSIRPEVKQIIAQGNQVVVLWDGYAQTHEGSQYVNSYAWHLVFADGKITEVTAFLDTWALNELMK</sequence>
<dbReference type="RefSeq" id="WP_126806813.1">
    <property type="nucleotide sequence ID" value="NZ_PIPP01000002.1"/>
</dbReference>